<evidence type="ECO:0000313" key="1">
    <source>
        <dbReference type="EMBL" id="KAL3786174.1"/>
    </source>
</evidence>
<protein>
    <submittedName>
        <fullName evidence="1">Uncharacterized protein</fullName>
    </submittedName>
</protein>
<keyword evidence="2" id="KW-1185">Reference proteome</keyword>
<accession>A0ABD3PDP9</accession>
<reference evidence="1 2" key="1">
    <citation type="submission" date="2024-10" db="EMBL/GenBank/DDBJ databases">
        <title>Updated reference genomes for cyclostephanoid diatoms.</title>
        <authorList>
            <person name="Roberts W.R."/>
            <person name="Alverson A.J."/>
        </authorList>
    </citation>
    <scope>NUCLEOTIDE SEQUENCE [LARGE SCALE GENOMIC DNA]</scope>
    <source>
        <strain evidence="1 2">AJA276-08</strain>
    </source>
</reference>
<gene>
    <name evidence="1" type="ORF">ACHAW5_008466</name>
</gene>
<evidence type="ECO:0000313" key="2">
    <source>
        <dbReference type="Proteomes" id="UP001530315"/>
    </source>
</evidence>
<dbReference type="EMBL" id="JALLAZ020000847">
    <property type="protein sequence ID" value="KAL3786174.1"/>
    <property type="molecule type" value="Genomic_DNA"/>
</dbReference>
<organism evidence="1 2">
    <name type="scientific">Stephanodiscus triporus</name>
    <dbReference type="NCBI Taxonomy" id="2934178"/>
    <lineage>
        <taxon>Eukaryota</taxon>
        <taxon>Sar</taxon>
        <taxon>Stramenopiles</taxon>
        <taxon>Ochrophyta</taxon>
        <taxon>Bacillariophyta</taxon>
        <taxon>Coscinodiscophyceae</taxon>
        <taxon>Thalassiosirophycidae</taxon>
        <taxon>Stephanodiscales</taxon>
        <taxon>Stephanodiscaceae</taxon>
        <taxon>Stephanodiscus</taxon>
    </lineage>
</organism>
<sequence>MTDRLDMGVAILTVVTSLGPESQ</sequence>
<name>A0ABD3PDP9_9STRA</name>
<dbReference type="AlphaFoldDB" id="A0ABD3PDP9"/>
<comment type="caution">
    <text evidence="1">The sequence shown here is derived from an EMBL/GenBank/DDBJ whole genome shotgun (WGS) entry which is preliminary data.</text>
</comment>
<dbReference type="Proteomes" id="UP001530315">
    <property type="component" value="Unassembled WGS sequence"/>
</dbReference>
<proteinExistence type="predicted"/>